<gene>
    <name evidence="2" type="ORF">B0A48_03411</name>
</gene>
<evidence type="ECO:0000313" key="2">
    <source>
        <dbReference type="EMBL" id="OQO11684.1"/>
    </source>
</evidence>
<evidence type="ECO:0000256" key="1">
    <source>
        <dbReference type="SAM" id="MobiDB-lite"/>
    </source>
</evidence>
<dbReference type="InParanoid" id="A0A1V8TK51"/>
<comment type="caution">
    <text evidence="2">The sequence shown here is derived from an EMBL/GenBank/DDBJ whole genome shotgun (WGS) entry which is preliminary data.</text>
</comment>
<accession>A0A1V8TK51</accession>
<protein>
    <submittedName>
        <fullName evidence="2">Uncharacterized protein</fullName>
    </submittedName>
</protein>
<proteinExistence type="predicted"/>
<dbReference type="EMBL" id="NAJO01000006">
    <property type="protein sequence ID" value="OQO11684.1"/>
    <property type="molecule type" value="Genomic_DNA"/>
</dbReference>
<dbReference type="AlphaFoldDB" id="A0A1V8TK51"/>
<organism evidence="2 3">
    <name type="scientific">Cryoendolithus antarcticus</name>
    <dbReference type="NCBI Taxonomy" id="1507870"/>
    <lineage>
        <taxon>Eukaryota</taxon>
        <taxon>Fungi</taxon>
        <taxon>Dikarya</taxon>
        <taxon>Ascomycota</taxon>
        <taxon>Pezizomycotina</taxon>
        <taxon>Dothideomycetes</taxon>
        <taxon>Dothideomycetidae</taxon>
        <taxon>Cladosporiales</taxon>
        <taxon>Cladosporiaceae</taxon>
        <taxon>Cryoendolithus</taxon>
    </lineage>
</organism>
<feature type="compositionally biased region" description="Polar residues" evidence="1">
    <location>
        <begin position="69"/>
        <end position="78"/>
    </location>
</feature>
<reference evidence="3" key="1">
    <citation type="submission" date="2017-03" db="EMBL/GenBank/DDBJ databases">
        <title>Genomes of endolithic fungi from Antarctica.</title>
        <authorList>
            <person name="Coleine C."/>
            <person name="Masonjones S."/>
            <person name="Stajich J.E."/>
        </authorList>
    </citation>
    <scope>NUCLEOTIDE SEQUENCE [LARGE SCALE GENOMIC DNA]</scope>
    <source>
        <strain evidence="3">CCFEE 5527</strain>
    </source>
</reference>
<evidence type="ECO:0000313" key="3">
    <source>
        <dbReference type="Proteomes" id="UP000192596"/>
    </source>
</evidence>
<feature type="region of interest" description="Disordered" evidence="1">
    <location>
        <begin position="35"/>
        <end position="122"/>
    </location>
</feature>
<dbReference type="OrthoDB" id="3641195at2759"/>
<name>A0A1V8TK51_9PEZI</name>
<dbReference type="Proteomes" id="UP000192596">
    <property type="component" value="Unassembled WGS sequence"/>
</dbReference>
<keyword evidence="3" id="KW-1185">Reference proteome</keyword>
<sequence>MPPTRAGRKRFFHEINEDVEEASPWPADVTMENMAPMSHALRDDASEASEGAAPQHALSSEGTMRESSRLSSTSTIVATDTGFEGGGVALTSDPVDSSSTLAHDSVAPPSESSHARPLSPRCEPASPYTLPVNHCDASNLAEDADHHSEPLREDEIPPFCNYLNYCGYFDQTTIPLASLSSLRIRKVIEQFEGADPSYYHNFITAYLSETTFTAKVWINFDPSRRFPDSVFDRLKNHQGFYTDRRAEDTGILHLPCSSRTYLQGLDQDVYRFQHIRLDICTPFRRLATLAFDFTMTESLEGFMFKISGNFGNRGTIAGFEYLRSFIRAEASKIQEWVKEYNVQGLDIAELNAIALLFRNLKDEGDGERTGWMKEPCPGGGDWCVSEEEVETVVQSGGCDGYVPFAVGDVAW</sequence>